<dbReference type="CDD" id="cd07557">
    <property type="entry name" value="trimeric_dUTPase"/>
    <property type="match status" value="1"/>
</dbReference>
<name>A0A936F3A6_9BACT</name>
<feature type="domain" description="dUTPase-like" evidence="6">
    <location>
        <begin position="15"/>
        <end position="150"/>
    </location>
</feature>
<organism evidence="7 8">
    <name type="scientific">Candidatus Geothrix odensensis</name>
    <dbReference type="NCBI Taxonomy" id="2954440"/>
    <lineage>
        <taxon>Bacteria</taxon>
        <taxon>Pseudomonadati</taxon>
        <taxon>Acidobacteriota</taxon>
        <taxon>Holophagae</taxon>
        <taxon>Holophagales</taxon>
        <taxon>Holophagaceae</taxon>
        <taxon>Geothrix</taxon>
    </lineage>
</organism>
<evidence type="ECO:0000259" key="6">
    <source>
        <dbReference type="Pfam" id="PF00692"/>
    </source>
</evidence>
<dbReference type="GO" id="GO:0004170">
    <property type="term" value="F:dUTP diphosphatase activity"/>
    <property type="evidence" value="ECO:0007669"/>
    <property type="project" value="UniProtKB-UniRule"/>
</dbReference>
<dbReference type="NCBIfam" id="TIGR00576">
    <property type="entry name" value="dut"/>
    <property type="match status" value="1"/>
</dbReference>
<dbReference type="Proteomes" id="UP000709959">
    <property type="component" value="Unassembled WGS sequence"/>
</dbReference>
<dbReference type="SUPFAM" id="SSF51283">
    <property type="entry name" value="dUTPase-like"/>
    <property type="match status" value="1"/>
</dbReference>
<comment type="pathway">
    <text evidence="5">Pyrimidine metabolism; dUMP biosynthesis; dUMP from dCTP (dUTP route): step 2/2.</text>
</comment>
<dbReference type="NCBIfam" id="NF001862">
    <property type="entry name" value="PRK00601.1"/>
    <property type="match status" value="1"/>
</dbReference>
<accession>A0A936F3A6</accession>
<comment type="function">
    <text evidence="5">This enzyme is involved in nucleotide metabolism: it produces dUMP, the immediate precursor of thymidine nucleotides and it decreases the intracellular concentration of dUTP so that uracil cannot be incorporated into DNA.</text>
</comment>
<protein>
    <recommendedName>
        <fullName evidence="5">Deoxyuridine 5'-triphosphate nucleotidohydrolase</fullName>
        <shortName evidence="5">dUTPase</shortName>
        <ecNumber evidence="5">3.6.1.23</ecNumber>
    </recommendedName>
    <alternativeName>
        <fullName evidence="5">dUTP pyrophosphatase</fullName>
    </alternativeName>
</protein>
<evidence type="ECO:0000313" key="7">
    <source>
        <dbReference type="EMBL" id="MBK8573344.1"/>
    </source>
</evidence>
<dbReference type="EMBL" id="JADKCH010000016">
    <property type="protein sequence ID" value="MBK8573344.1"/>
    <property type="molecule type" value="Genomic_DNA"/>
</dbReference>
<dbReference type="GO" id="GO:0000287">
    <property type="term" value="F:magnesium ion binding"/>
    <property type="evidence" value="ECO:0007669"/>
    <property type="project" value="UniProtKB-UniRule"/>
</dbReference>
<comment type="cofactor">
    <cofactor evidence="5">
        <name>Mg(2+)</name>
        <dbReference type="ChEBI" id="CHEBI:18420"/>
    </cofactor>
</comment>
<keyword evidence="2 5" id="KW-0378">Hydrolase</keyword>
<dbReference type="EC" id="3.6.1.23" evidence="5"/>
<comment type="similarity">
    <text evidence="1 5">Belongs to the dUTPase family.</text>
</comment>
<feature type="binding site" evidence="5">
    <location>
        <begin position="85"/>
        <end position="87"/>
    </location>
    <ligand>
        <name>substrate</name>
    </ligand>
</feature>
<evidence type="ECO:0000256" key="1">
    <source>
        <dbReference type="ARBA" id="ARBA00006581"/>
    </source>
</evidence>
<gene>
    <name evidence="5 7" type="primary">dut</name>
    <name evidence="7" type="ORF">IPN91_12050</name>
</gene>
<dbReference type="AlphaFoldDB" id="A0A936F3A6"/>
<dbReference type="HAMAP" id="MF_00116">
    <property type="entry name" value="dUTPase_bact"/>
    <property type="match status" value="1"/>
</dbReference>
<comment type="caution">
    <text evidence="5">Lacks conserved residue(s) required for the propagation of feature annotation.</text>
</comment>
<dbReference type="Gene3D" id="2.70.40.10">
    <property type="match status" value="1"/>
</dbReference>
<sequence>MRIPVHQLPHGLDLDLPAAATAHAAGMDLRAAIPEGETWTLAPGQRRLVPTGLVMAIPPDFEGQVRPRSGLALRHGLTVLNAPGTIDADYRGEVQVLLVNHGEAPFELRRGERIAQLLIAPVASWTWVPEPTVEALGDTERGEGGYGSTGR</sequence>
<evidence type="ECO:0000256" key="3">
    <source>
        <dbReference type="ARBA" id="ARBA00023080"/>
    </source>
</evidence>
<evidence type="ECO:0000256" key="4">
    <source>
        <dbReference type="ARBA" id="ARBA00047686"/>
    </source>
</evidence>
<comment type="catalytic activity">
    <reaction evidence="4 5">
        <text>dUTP + H2O = dUMP + diphosphate + H(+)</text>
        <dbReference type="Rhea" id="RHEA:10248"/>
        <dbReference type="ChEBI" id="CHEBI:15377"/>
        <dbReference type="ChEBI" id="CHEBI:15378"/>
        <dbReference type="ChEBI" id="CHEBI:33019"/>
        <dbReference type="ChEBI" id="CHEBI:61555"/>
        <dbReference type="ChEBI" id="CHEBI:246422"/>
        <dbReference type="EC" id="3.6.1.23"/>
    </reaction>
</comment>
<keyword evidence="5" id="KW-0479">Metal-binding</keyword>
<reference evidence="7 8" key="1">
    <citation type="submission" date="2020-10" db="EMBL/GenBank/DDBJ databases">
        <title>Connecting structure to function with the recovery of over 1000 high-quality activated sludge metagenome-assembled genomes encoding full-length rRNA genes using long-read sequencing.</title>
        <authorList>
            <person name="Singleton C.M."/>
            <person name="Petriglieri F."/>
            <person name="Kristensen J.M."/>
            <person name="Kirkegaard R.H."/>
            <person name="Michaelsen T.Y."/>
            <person name="Andersen M.H."/>
            <person name="Karst S.M."/>
            <person name="Dueholm M.S."/>
            <person name="Nielsen P.H."/>
            <person name="Albertsen M."/>
        </authorList>
    </citation>
    <scope>NUCLEOTIDE SEQUENCE [LARGE SCALE GENOMIC DNA]</scope>
    <source>
        <strain evidence="7">OdNE_18-Q3-R46-58_MAXAC.008</strain>
    </source>
</reference>
<dbReference type="PANTHER" id="PTHR11241:SF0">
    <property type="entry name" value="DEOXYURIDINE 5'-TRIPHOSPHATE NUCLEOTIDOHYDROLASE"/>
    <property type="match status" value="1"/>
</dbReference>
<dbReference type="GO" id="GO:0046081">
    <property type="term" value="P:dUTP catabolic process"/>
    <property type="evidence" value="ECO:0007669"/>
    <property type="project" value="InterPro"/>
</dbReference>
<dbReference type="GO" id="GO:0006226">
    <property type="term" value="P:dUMP biosynthetic process"/>
    <property type="evidence" value="ECO:0007669"/>
    <property type="project" value="UniProtKB-UniRule"/>
</dbReference>
<dbReference type="InterPro" id="IPR033704">
    <property type="entry name" value="dUTPase_trimeric"/>
</dbReference>
<comment type="caution">
    <text evidence="7">The sequence shown here is derived from an EMBL/GenBank/DDBJ whole genome shotgun (WGS) entry which is preliminary data.</text>
</comment>
<feature type="binding site" evidence="5">
    <location>
        <position position="81"/>
    </location>
    <ligand>
        <name>substrate</name>
    </ligand>
</feature>
<dbReference type="PANTHER" id="PTHR11241">
    <property type="entry name" value="DEOXYURIDINE 5'-TRIPHOSPHATE NUCLEOTIDOHYDROLASE"/>
    <property type="match status" value="1"/>
</dbReference>
<keyword evidence="5" id="KW-0460">Magnesium</keyword>
<dbReference type="InterPro" id="IPR036157">
    <property type="entry name" value="dUTPase-like_sf"/>
</dbReference>
<dbReference type="InterPro" id="IPR029054">
    <property type="entry name" value="dUTPase-like"/>
</dbReference>
<evidence type="ECO:0000256" key="2">
    <source>
        <dbReference type="ARBA" id="ARBA00022801"/>
    </source>
</evidence>
<keyword evidence="3 5" id="KW-0546">Nucleotide metabolism</keyword>
<dbReference type="Pfam" id="PF00692">
    <property type="entry name" value="dUTPase"/>
    <property type="match status" value="1"/>
</dbReference>
<evidence type="ECO:0000256" key="5">
    <source>
        <dbReference type="HAMAP-Rule" id="MF_00116"/>
    </source>
</evidence>
<evidence type="ECO:0000313" key="8">
    <source>
        <dbReference type="Proteomes" id="UP000709959"/>
    </source>
</evidence>
<dbReference type="InterPro" id="IPR008181">
    <property type="entry name" value="dUTPase"/>
</dbReference>
<feature type="binding site" evidence="5">
    <location>
        <begin position="68"/>
        <end position="70"/>
    </location>
    <ligand>
        <name>substrate</name>
    </ligand>
</feature>
<proteinExistence type="inferred from homology"/>